<evidence type="ECO:0000259" key="8">
    <source>
        <dbReference type="Pfam" id="PF22076"/>
    </source>
</evidence>
<dbReference type="InterPro" id="IPR054090">
    <property type="entry name" value="Cep192_Spd-2-like_dom"/>
</dbReference>
<organism evidence="9 10">
    <name type="scientific">Oedothorax gibbosus</name>
    <dbReference type="NCBI Taxonomy" id="931172"/>
    <lineage>
        <taxon>Eukaryota</taxon>
        <taxon>Metazoa</taxon>
        <taxon>Ecdysozoa</taxon>
        <taxon>Arthropoda</taxon>
        <taxon>Chelicerata</taxon>
        <taxon>Arachnida</taxon>
        <taxon>Araneae</taxon>
        <taxon>Araneomorphae</taxon>
        <taxon>Entelegynae</taxon>
        <taxon>Araneoidea</taxon>
        <taxon>Linyphiidae</taxon>
        <taxon>Erigoninae</taxon>
        <taxon>Oedothorax</taxon>
    </lineage>
</organism>
<dbReference type="Pfam" id="PF22074">
    <property type="entry name" value="Cep192_D5"/>
    <property type="match status" value="1"/>
</dbReference>
<feature type="compositionally biased region" description="Basic and acidic residues" evidence="1">
    <location>
        <begin position="1234"/>
        <end position="1252"/>
    </location>
</feature>
<comment type="caution">
    <text evidence="9">The sequence shown here is derived from an EMBL/GenBank/DDBJ whole genome shotgun (WGS) entry which is preliminary data.</text>
</comment>
<evidence type="ECO:0000259" key="2">
    <source>
        <dbReference type="Pfam" id="PF22064"/>
    </source>
</evidence>
<dbReference type="Pfam" id="PF22067">
    <property type="entry name" value="Cep192_D3"/>
    <property type="match status" value="1"/>
</dbReference>
<dbReference type="Pfam" id="PF22073">
    <property type="entry name" value="Cep192_D4"/>
    <property type="match status" value="1"/>
</dbReference>
<dbReference type="InterPro" id="IPR054092">
    <property type="entry name" value="Cep192-like_D6"/>
</dbReference>
<evidence type="ECO:0000256" key="1">
    <source>
        <dbReference type="SAM" id="MobiDB-lite"/>
    </source>
</evidence>
<sequence>MEHHGQGFLNDTSLSKTPNAPLKTSTVLRPNHRRGSVPINYGAEASYTFEACSFPPLNEVTNIPSFAALKMKLNDSCITDDRNSSLGILQMENFSDFTDTSMNIAAQSKPKHKSKRRSKSKLCNSNSDKLVKKKSFPPDTTVLSAEDLDDYHNAERSSSSDIEYDGTNIPELNLDYDPISHKVLESSVSNTVLSKYSRHETESVNCSPVRDNTNTSGFNSQSIQSSNRSETSVATQRNVSTGSSRTKPRDSIFECVDPAYDSIFATLRPGDSVSEVNSTKMSELMKGPSFLDLNSSEIDSIFKNQCSAELNFLKNMEKLSLSNMNSSSTFCKEEISARSSSLGSAKEFTDKSNTCTSHFTSQNLSTHDFEDKVLGSSRTGSSMEKSVSYNFTKSFGDKNTAIDSFVNASEDTTFSQLKNDQVSVVDVSTESSAQGFDCPNDLNFKDMSAFVMQDNGDQFEVSDSDFKSAGEALELFKKDEEILKEEKKFEIGNISRSSALSLSRHSAFGDITAPSWFMENNGVESNPERISIGTLISARTECLGRLSQDSKRERPFFGTDVKTPIREEFPEGSFNTSESVDDTLHSSRNESSTFESQQETINCFYETPKSHFEITRAQGNNASALRDVFQNFEPNNESELIRASVLSELLNEESTEDPLKLASRILGKCRPPGKSNTRSKKPAEASLDTTLESDNWNTTLTRSSSGSNLGIIAKTPQNSIGKALSISNVELNNANSENNGIGLECPTCQQPKAAVQGKSSAFLYPRPPSSCSTWCSNPMSIQNGLQNQHGCMKYPSTAQEHYHHNLLSSWGTIPRSDNGSAHSCPTFNPYIQDMMRPQMSLQTPMPHFPVQGPVFSNSTLQGPSELVFPEKLSIGDTQCISLTVQNLPNLHFYHVSFLSATLNNEPVSLETARISFPGMVPCSTSNTTDIQVTLSPKYEGKVLVTLQIIASFNTANIALASYSNLSLQTKIKYESVRPCISISSKGQNKLYIDKVIAGNTAVEYITITNRCDAAVPLYLTLSDDSQDNHITFGLNLLKQQKHPAVANWKLLSPKILQYRLPCSKMASVVSDVNIPIIFEAGNQYADVNFTLTAAVESHSVRETLGWFRICASVGNGRLVLVDPKLSLLSLNARVGATCSKNLTVKNEASFPIMYNLSVMADNESFKVSPPSLNMKSMQSASITVSFSPTSADDVKGILQAAAQPHGRTFQVSELYGQVKSSNQGTSRNSSIHNDIQERKSRDVEQRPKEKSSSSHGSSILECNKKYLCWGGVDLGNSVYKTLGIKNSSNKNIKVKLCVKDKSNNFKIQGENNQHVENLTIGLNSKEQRTISVVFTPSKIELSSGFLVVKPLLEKDPKMFSLPLTGYGGTGKLIVSQVTEREGIGSCLDLVLPAEKRTVFNSILIRNSGVRALFVKALFSPAASYETEVQVSIDPPEFVLCEKEHKTLYVSYSGEKRYGLSSGDCGIITLLYGDEVLRQQMRRSTNETSRLTQNDMIGNIDFDGHFIGEEKVHYDPVYQCIPRIFSVFSMNVKRYLIHLNVVEPNSSYSQATFDAMPTMQDMFPELTFSSTMYSRRVTTAGLIPDSPPVQDFTLNMLNRLSMPLQQNSFFDNKPPQHPPPKSFDPPMKVVDPPMKTVDPPTTENDTLETWMAKPEVLVMDSSNKDNRISLINLAQQDLKFKIELAIDVISVSPVSGIIPAKGEIGLRITVIPFNYSKLSEDYKGFIKIICDGKEKGVLVNVIKDQRKTINVPEISVAEIDQETSSEESHLSGTENTIIAPPSVLIKDICDFPKEIALTTTVPGKVSENFFTVRNSTKVSAHWEIRPISGLRTKSPDDTSMSNLILQIRPLSGSVKSMETSNIVIKFSPTRQDIFSQYFELSIALENGINQKSKFKVFAKGSTCLTESTEKSKQLTNTENQSKKHKDEVYIDNENCEFPDTALGQSSVVYATVKNGSSRDVTLDILKPHSPFVVTQTSIVVRSKKFVKIPISFSPTELPKVYQDVAFLVLRPGVIAHPIEFSSSDPTAKRDFLQIDQYYIGGKA</sequence>
<accession>A0AAV6VYQ7</accession>
<dbReference type="PANTHER" id="PTHR16029:SF11">
    <property type="entry name" value="CENTROSOMAL PROTEIN OF 192 KDA"/>
    <property type="match status" value="1"/>
</dbReference>
<feature type="region of interest" description="Disordered" evidence="1">
    <location>
        <begin position="1"/>
        <end position="35"/>
    </location>
</feature>
<dbReference type="GO" id="GO:0019901">
    <property type="term" value="F:protein kinase binding"/>
    <property type="evidence" value="ECO:0007669"/>
    <property type="project" value="TreeGrafter"/>
</dbReference>
<feature type="domain" description="Cep192-like" evidence="3">
    <location>
        <begin position="1792"/>
        <end position="1896"/>
    </location>
</feature>
<evidence type="ECO:0000313" key="9">
    <source>
        <dbReference type="EMBL" id="KAG8200696.1"/>
    </source>
</evidence>
<gene>
    <name evidence="9" type="ORF">JTE90_022313</name>
</gene>
<feature type="domain" description="Cep192/Spd-2-like" evidence="6">
    <location>
        <begin position="1259"/>
        <end position="1368"/>
    </location>
</feature>
<dbReference type="InterPro" id="IPR039103">
    <property type="entry name" value="Spd-2/CEP192"/>
</dbReference>
<evidence type="ECO:0000259" key="7">
    <source>
        <dbReference type="Pfam" id="PF22074"/>
    </source>
</evidence>
<dbReference type="Gene3D" id="2.60.40.10">
    <property type="entry name" value="Immunoglobulins"/>
    <property type="match status" value="3"/>
</dbReference>
<reference evidence="9 10" key="1">
    <citation type="journal article" date="2022" name="Nat. Ecol. Evol.">
        <title>A masculinizing supergene underlies an exaggerated male reproductive morph in a spider.</title>
        <authorList>
            <person name="Hendrickx F."/>
            <person name="De Corte Z."/>
            <person name="Sonet G."/>
            <person name="Van Belleghem S.M."/>
            <person name="Kostlbacher S."/>
            <person name="Vangestel C."/>
        </authorList>
    </citation>
    <scope>NUCLEOTIDE SEQUENCE [LARGE SCALE GENOMIC DNA]</scope>
    <source>
        <strain evidence="9">W744_W776</strain>
    </source>
</reference>
<evidence type="ECO:0000259" key="4">
    <source>
        <dbReference type="Pfam" id="PF22066"/>
    </source>
</evidence>
<feature type="region of interest" description="Disordered" evidence="1">
    <location>
        <begin position="196"/>
        <end position="248"/>
    </location>
</feature>
<evidence type="ECO:0000259" key="3">
    <source>
        <dbReference type="Pfam" id="PF22065"/>
    </source>
</evidence>
<dbReference type="InterPro" id="IPR013783">
    <property type="entry name" value="Ig-like_fold"/>
</dbReference>
<feature type="compositionally biased region" description="Polar residues" evidence="1">
    <location>
        <begin position="1220"/>
        <end position="1233"/>
    </location>
</feature>
<dbReference type="GO" id="GO:0090222">
    <property type="term" value="P:centrosome-templated microtubule nucleation"/>
    <property type="evidence" value="ECO:0007669"/>
    <property type="project" value="InterPro"/>
</dbReference>
<feature type="region of interest" description="Disordered" evidence="1">
    <location>
        <begin position="1220"/>
        <end position="1257"/>
    </location>
</feature>
<dbReference type="InterPro" id="IPR054088">
    <property type="entry name" value="Cep192-like_D8"/>
</dbReference>
<proteinExistence type="predicted"/>
<dbReference type="Pfam" id="PF22076">
    <property type="entry name" value="Cep192_D6"/>
    <property type="match status" value="1"/>
</dbReference>
<dbReference type="PANTHER" id="PTHR16029">
    <property type="entry name" value="CENTROSOMAL PROTEIN OF 192 KDA"/>
    <property type="match status" value="1"/>
</dbReference>
<dbReference type="Pfam" id="PF22064">
    <property type="entry name" value="Cep192_D2"/>
    <property type="match status" value="1"/>
</dbReference>
<dbReference type="InterPro" id="IPR054086">
    <property type="entry name" value="Cep192-like_D2"/>
</dbReference>
<evidence type="ECO:0008006" key="11">
    <source>
        <dbReference type="Google" id="ProtNLM"/>
    </source>
</evidence>
<dbReference type="EMBL" id="JAFNEN010000014">
    <property type="protein sequence ID" value="KAG8200696.1"/>
    <property type="molecule type" value="Genomic_DNA"/>
</dbReference>
<dbReference type="GO" id="GO:0090307">
    <property type="term" value="P:mitotic spindle assembly"/>
    <property type="evidence" value="ECO:0007669"/>
    <property type="project" value="TreeGrafter"/>
</dbReference>
<feature type="compositionally biased region" description="Basic residues" evidence="1">
    <location>
        <begin position="109"/>
        <end position="120"/>
    </location>
</feature>
<feature type="domain" description="Cep192-like" evidence="4">
    <location>
        <begin position="1925"/>
        <end position="1997"/>
    </location>
</feature>
<dbReference type="GO" id="GO:0071539">
    <property type="term" value="P:protein localization to centrosome"/>
    <property type="evidence" value="ECO:0007669"/>
    <property type="project" value="InterPro"/>
</dbReference>
<dbReference type="GO" id="GO:0005814">
    <property type="term" value="C:centriole"/>
    <property type="evidence" value="ECO:0007669"/>
    <property type="project" value="TreeGrafter"/>
</dbReference>
<feature type="domain" description="Cep192-like" evidence="5">
    <location>
        <begin position="1125"/>
        <end position="1212"/>
    </location>
</feature>
<feature type="domain" description="Cep192-like" evidence="8">
    <location>
        <begin position="1647"/>
        <end position="1740"/>
    </location>
</feature>
<evidence type="ECO:0000259" key="5">
    <source>
        <dbReference type="Pfam" id="PF22067"/>
    </source>
</evidence>
<name>A0AAV6VYQ7_9ARAC</name>
<dbReference type="Pfam" id="PF22066">
    <property type="entry name" value="Cep192_D8"/>
    <property type="match status" value="1"/>
</dbReference>
<dbReference type="GO" id="GO:0051298">
    <property type="term" value="P:centrosome duplication"/>
    <property type="evidence" value="ECO:0007669"/>
    <property type="project" value="InterPro"/>
</dbReference>
<feature type="region of interest" description="Disordered" evidence="1">
    <location>
        <begin position="129"/>
        <end position="167"/>
    </location>
</feature>
<dbReference type="GO" id="GO:0000242">
    <property type="term" value="C:pericentriolar material"/>
    <property type="evidence" value="ECO:0007669"/>
    <property type="project" value="TreeGrafter"/>
</dbReference>
<dbReference type="InterPro" id="IPR054087">
    <property type="entry name" value="Cep192-like_D7"/>
</dbReference>
<evidence type="ECO:0000259" key="6">
    <source>
        <dbReference type="Pfam" id="PF22073"/>
    </source>
</evidence>
<protein>
    <recommendedName>
        <fullName evidence="11">Centrosomal protein of 192 kDa</fullName>
    </recommendedName>
</protein>
<dbReference type="Pfam" id="PF22065">
    <property type="entry name" value="Cep192_D7"/>
    <property type="match status" value="1"/>
</dbReference>
<feature type="compositionally biased region" description="Polar residues" evidence="1">
    <location>
        <begin position="203"/>
        <end position="245"/>
    </location>
</feature>
<dbReference type="InterPro" id="IPR054089">
    <property type="entry name" value="Cep192-like_D3"/>
</dbReference>
<feature type="region of interest" description="Disordered" evidence="1">
    <location>
        <begin position="569"/>
        <end position="596"/>
    </location>
</feature>
<dbReference type="GO" id="GO:0005737">
    <property type="term" value="C:cytoplasm"/>
    <property type="evidence" value="ECO:0007669"/>
    <property type="project" value="TreeGrafter"/>
</dbReference>
<keyword evidence="10" id="KW-1185">Reference proteome</keyword>
<dbReference type="Proteomes" id="UP000827092">
    <property type="component" value="Unassembled WGS sequence"/>
</dbReference>
<feature type="domain" description="Cep192-like" evidence="2">
    <location>
        <begin position="977"/>
        <end position="1091"/>
    </location>
</feature>
<evidence type="ECO:0000313" key="10">
    <source>
        <dbReference type="Proteomes" id="UP000827092"/>
    </source>
</evidence>
<feature type="compositionally biased region" description="Polar residues" evidence="1">
    <location>
        <begin position="9"/>
        <end position="28"/>
    </location>
</feature>
<feature type="domain" description="Cep192-like" evidence="7">
    <location>
        <begin position="1393"/>
        <end position="1538"/>
    </location>
</feature>
<feature type="region of interest" description="Disordered" evidence="1">
    <location>
        <begin position="105"/>
        <end position="124"/>
    </location>
</feature>
<dbReference type="InterPro" id="IPR054091">
    <property type="entry name" value="Cep192-like_D5"/>
</dbReference>